<dbReference type="AlphaFoldDB" id="M1DIH5"/>
<keyword evidence="1" id="KW-0472">Membrane</keyword>
<dbReference type="EnsemblPlants" id="PGSC0003DMT400089601">
    <property type="protein sequence ID" value="PGSC0003DMT400089601"/>
    <property type="gene ID" value="PGSC0003DMG400039172"/>
</dbReference>
<proteinExistence type="predicted"/>
<organism evidence="2 3">
    <name type="scientific">Solanum tuberosum</name>
    <name type="common">Potato</name>
    <dbReference type="NCBI Taxonomy" id="4113"/>
    <lineage>
        <taxon>Eukaryota</taxon>
        <taxon>Viridiplantae</taxon>
        <taxon>Streptophyta</taxon>
        <taxon>Embryophyta</taxon>
        <taxon>Tracheophyta</taxon>
        <taxon>Spermatophyta</taxon>
        <taxon>Magnoliopsida</taxon>
        <taxon>eudicotyledons</taxon>
        <taxon>Gunneridae</taxon>
        <taxon>Pentapetalae</taxon>
        <taxon>asterids</taxon>
        <taxon>lamiids</taxon>
        <taxon>Solanales</taxon>
        <taxon>Solanaceae</taxon>
        <taxon>Solanoideae</taxon>
        <taxon>Solaneae</taxon>
        <taxon>Solanum</taxon>
    </lineage>
</organism>
<evidence type="ECO:0000256" key="1">
    <source>
        <dbReference type="SAM" id="Phobius"/>
    </source>
</evidence>
<accession>M1DIH5</accession>
<dbReference type="Proteomes" id="UP000011115">
    <property type="component" value="Unassembled WGS sequence"/>
</dbReference>
<dbReference type="HOGENOM" id="CLU_127924_1_0_1"/>
<keyword evidence="1" id="KW-1133">Transmembrane helix</keyword>
<evidence type="ECO:0000313" key="3">
    <source>
        <dbReference type="Proteomes" id="UP000011115"/>
    </source>
</evidence>
<feature type="transmembrane region" description="Helical" evidence="1">
    <location>
        <begin position="54"/>
        <end position="76"/>
    </location>
</feature>
<protein>
    <submittedName>
        <fullName evidence="2">Uncharacterized protein</fullName>
    </submittedName>
</protein>
<reference evidence="2" key="2">
    <citation type="submission" date="2015-06" db="UniProtKB">
        <authorList>
            <consortium name="EnsemblPlants"/>
        </authorList>
    </citation>
    <scope>IDENTIFICATION</scope>
    <source>
        <strain evidence="2">DM1-3 516 R44</strain>
    </source>
</reference>
<reference evidence="3" key="1">
    <citation type="journal article" date="2011" name="Nature">
        <title>Genome sequence and analysis of the tuber crop potato.</title>
        <authorList>
            <consortium name="The Potato Genome Sequencing Consortium"/>
        </authorList>
    </citation>
    <scope>NUCLEOTIDE SEQUENCE [LARGE SCALE GENOMIC DNA]</scope>
    <source>
        <strain evidence="3">cv. DM1-3 516 R44</strain>
    </source>
</reference>
<name>M1DIH5_SOLTU</name>
<dbReference type="InParanoid" id="M1DIH5"/>
<evidence type="ECO:0000313" key="2">
    <source>
        <dbReference type="EnsemblPlants" id="PGSC0003DMT400089601"/>
    </source>
</evidence>
<keyword evidence="1" id="KW-0812">Transmembrane</keyword>
<keyword evidence="3" id="KW-1185">Reference proteome</keyword>
<dbReference type="Gramene" id="PGSC0003DMT400089601">
    <property type="protein sequence ID" value="PGSC0003DMT400089601"/>
    <property type="gene ID" value="PGSC0003DMG400039172"/>
</dbReference>
<dbReference type="PaxDb" id="4113-PGSC0003DMT400089601"/>
<sequence length="137" mass="15241">MLGYGTRAYPLGMNRMSTHSLGHQSSHFDCAAEDHSATLVEIADELSDPAFNQLIAFTALPSTSSYFGSLGGTVLLRKTNRRLANCSFSHLLIHFLQGFAYWNKGRCMSIRRLAKLDSTIRRLSFLVFSVLFAPFCA</sequence>